<gene>
    <name evidence="1" type="ORF">N7G274_006828</name>
</gene>
<proteinExistence type="predicted"/>
<accession>A0ABR4A3E5</accession>
<dbReference type="Proteomes" id="UP001590950">
    <property type="component" value="Unassembled WGS sequence"/>
</dbReference>
<evidence type="ECO:0000313" key="2">
    <source>
        <dbReference type="Proteomes" id="UP001590950"/>
    </source>
</evidence>
<keyword evidence="2" id="KW-1185">Reference proteome</keyword>
<organism evidence="1 2">
    <name type="scientific">Stereocaulon virgatum</name>
    <dbReference type="NCBI Taxonomy" id="373712"/>
    <lineage>
        <taxon>Eukaryota</taxon>
        <taxon>Fungi</taxon>
        <taxon>Dikarya</taxon>
        <taxon>Ascomycota</taxon>
        <taxon>Pezizomycotina</taxon>
        <taxon>Lecanoromycetes</taxon>
        <taxon>OSLEUM clade</taxon>
        <taxon>Lecanoromycetidae</taxon>
        <taxon>Lecanorales</taxon>
        <taxon>Lecanorineae</taxon>
        <taxon>Stereocaulaceae</taxon>
        <taxon>Stereocaulon</taxon>
    </lineage>
</organism>
<protein>
    <submittedName>
        <fullName evidence="1">Uncharacterized protein</fullName>
    </submittedName>
</protein>
<dbReference type="EMBL" id="JBEFKJ010000021">
    <property type="protein sequence ID" value="KAL2040385.1"/>
    <property type="molecule type" value="Genomic_DNA"/>
</dbReference>
<reference evidence="1 2" key="1">
    <citation type="submission" date="2024-09" db="EMBL/GenBank/DDBJ databases">
        <title>Rethinking Asexuality: The Enigmatic Case of Functional Sexual Genes in Lepraria (Stereocaulaceae).</title>
        <authorList>
            <person name="Doellman M."/>
            <person name="Sun Y."/>
            <person name="Barcenas-Pena A."/>
            <person name="Lumbsch H.T."/>
            <person name="Grewe F."/>
        </authorList>
    </citation>
    <scope>NUCLEOTIDE SEQUENCE [LARGE SCALE GENOMIC DNA]</scope>
    <source>
        <strain evidence="1 2">Mercado 3170</strain>
    </source>
</reference>
<name>A0ABR4A3E5_9LECA</name>
<comment type="caution">
    <text evidence="1">The sequence shown here is derived from an EMBL/GenBank/DDBJ whole genome shotgun (WGS) entry which is preliminary data.</text>
</comment>
<evidence type="ECO:0000313" key="1">
    <source>
        <dbReference type="EMBL" id="KAL2040385.1"/>
    </source>
</evidence>
<sequence>MRKLSYYGYEEGYDTRVLRLGNLAFDFAYPQTKKPYYGPELGAEDTEKWATSDQRPFCYMAAQGGKNFSIGLGLQDLLDFSSSGSGHSSTIVIGKDGSKVEVIEPDKFFDQVVLASDDARFWLESRLAVARKLQILKGHIGITPKIWLLIGLYHIQEAVTFSAYSQSAEGGLSGSSPLPEPTGLASLLQLKIGMKAKFGDNAVVQRGTQISGKKVWAALWQRVDARYMSVQRWEKHMGGTQLKLLDIYSWQTVRAGEGEQAVAEVALAEEDEGEQVVRDSTLDLGKDYWEDFDKEVAYIEDEWNDNT</sequence>